<accession>A0A0J7MUE1</accession>
<dbReference type="Proteomes" id="UP000036403">
    <property type="component" value="Unassembled WGS sequence"/>
</dbReference>
<gene>
    <name evidence="2" type="ORF">RF55_18436</name>
</gene>
<name>A0A0J7MUE1_LASNI</name>
<reference evidence="2 3" key="1">
    <citation type="submission" date="2015-04" db="EMBL/GenBank/DDBJ databases">
        <title>Lasius niger genome sequencing.</title>
        <authorList>
            <person name="Konorov E.A."/>
            <person name="Nikitin M.A."/>
            <person name="Kirill M.V."/>
            <person name="Chang P."/>
        </authorList>
    </citation>
    <scope>NUCLEOTIDE SEQUENCE [LARGE SCALE GENOMIC DNA]</scope>
    <source>
        <tissue evidence="2">Whole</tissue>
    </source>
</reference>
<comment type="caution">
    <text evidence="2">The sequence shown here is derived from an EMBL/GenBank/DDBJ whole genome shotgun (WGS) entry which is preliminary data.</text>
</comment>
<evidence type="ECO:0000313" key="3">
    <source>
        <dbReference type="Proteomes" id="UP000036403"/>
    </source>
</evidence>
<keyword evidence="3" id="KW-1185">Reference proteome</keyword>
<dbReference type="AlphaFoldDB" id="A0A0J7MUE1"/>
<protein>
    <recommendedName>
        <fullName evidence="1">DUF5641 domain-containing protein</fullName>
    </recommendedName>
</protein>
<evidence type="ECO:0000259" key="1">
    <source>
        <dbReference type="Pfam" id="PF18701"/>
    </source>
</evidence>
<dbReference type="PANTHER" id="PTHR47331">
    <property type="entry name" value="PHD-TYPE DOMAIN-CONTAINING PROTEIN"/>
    <property type="match status" value="1"/>
</dbReference>
<dbReference type="PaxDb" id="67767-A0A0J7MUE1"/>
<evidence type="ECO:0000313" key="2">
    <source>
        <dbReference type="EMBL" id="KMQ84095.1"/>
    </source>
</evidence>
<dbReference type="Pfam" id="PF18701">
    <property type="entry name" value="DUF5641"/>
    <property type="match status" value="1"/>
</dbReference>
<feature type="domain" description="DUF5641" evidence="1">
    <location>
        <begin position="39"/>
        <end position="132"/>
    </location>
</feature>
<dbReference type="EMBL" id="LBMM01017427">
    <property type="protein sequence ID" value="KMQ84095.1"/>
    <property type="molecule type" value="Genomic_DNA"/>
</dbReference>
<organism evidence="2 3">
    <name type="scientific">Lasius niger</name>
    <name type="common">Black garden ant</name>
    <dbReference type="NCBI Taxonomy" id="67767"/>
    <lineage>
        <taxon>Eukaryota</taxon>
        <taxon>Metazoa</taxon>
        <taxon>Ecdysozoa</taxon>
        <taxon>Arthropoda</taxon>
        <taxon>Hexapoda</taxon>
        <taxon>Insecta</taxon>
        <taxon>Pterygota</taxon>
        <taxon>Neoptera</taxon>
        <taxon>Endopterygota</taxon>
        <taxon>Hymenoptera</taxon>
        <taxon>Apocrita</taxon>
        <taxon>Aculeata</taxon>
        <taxon>Formicoidea</taxon>
        <taxon>Formicidae</taxon>
        <taxon>Formicinae</taxon>
        <taxon>Lasius</taxon>
        <taxon>Lasius</taxon>
    </lineage>
</organism>
<dbReference type="OrthoDB" id="6432478at2759"/>
<sequence length="134" mass="15230">MSSDPNDLIPITPAHFLIGRTLTAVADSTLTHLPESKLSRWQLIQKLQQHFWQRWNKEYIPELQLRTKKANSIKSITEGTMVVIKEDNLPPLKWKLGRIVSIHPDKDEVARVATVRTATGTTKITTAKRCPLPI</sequence>
<dbReference type="InterPro" id="IPR040676">
    <property type="entry name" value="DUF5641"/>
</dbReference>
<dbReference type="PANTHER" id="PTHR47331:SF1">
    <property type="entry name" value="GAG-LIKE PROTEIN"/>
    <property type="match status" value="1"/>
</dbReference>
<proteinExistence type="predicted"/>